<dbReference type="GO" id="GO:0004540">
    <property type="term" value="F:RNA nuclease activity"/>
    <property type="evidence" value="ECO:0007669"/>
    <property type="project" value="InterPro"/>
</dbReference>
<proteinExistence type="predicted"/>
<comment type="caution">
    <text evidence="2">The sequence shown here is derived from an EMBL/GenBank/DDBJ whole genome shotgun (WGS) entry which is preliminary data.</text>
</comment>
<sequence>MEIHYYLGAVKRRIGDDKSERLYTNQQKLLRRLQGQNIIIELGQLIRHPDKTYHEKGVDVRLVVEMIRFARQNKYDTAYLLSSDIDLVPAVE</sequence>
<dbReference type="InterPro" id="IPR021139">
    <property type="entry name" value="NYN"/>
</dbReference>
<evidence type="ECO:0000259" key="1">
    <source>
        <dbReference type="Pfam" id="PF01936"/>
    </source>
</evidence>
<dbReference type="EMBL" id="MHLZ01000038">
    <property type="protein sequence ID" value="OGZ19284.1"/>
    <property type="molecule type" value="Genomic_DNA"/>
</dbReference>
<accession>A0A1G2E095</accession>
<name>A0A1G2E095_9BACT</name>
<protein>
    <recommendedName>
        <fullName evidence="1">NYN domain-containing protein</fullName>
    </recommendedName>
</protein>
<evidence type="ECO:0000313" key="2">
    <source>
        <dbReference type="EMBL" id="OGZ19284.1"/>
    </source>
</evidence>
<dbReference type="Pfam" id="PF01936">
    <property type="entry name" value="NYN"/>
    <property type="match status" value="1"/>
</dbReference>
<feature type="domain" description="NYN" evidence="1">
    <location>
        <begin position="18"/>
        <end position="92"/>
    </location>
</feature>
<evidence type="ECO:0000313" key="3">
    <source>
        <dbReference type="Proteomes" id="UP000177360"/>
    </source>
</evidence>
<organism evidence="2 3">
    <name type="scientific">Candidatus Nealsonbacteria bacterium RIFCSPHIGHO2_01_FULL_38_55</name>
    <dbReference type="NCBI Taxonomy" id="1801664"/>
    <lineage>
        <taxon>Bacteria</taxon>
        <taxon>Candidatus Nealsoniibacteriota</taxon>
    </lineage>
</organism>
<reference evidence="2 3" key="1">
    <citation type="journal article" date="2016" name="Nat. Commun.">
        <title>Thousands of microbial genomes shed light on interconnected biogeochemical processes in an aquifer system.</title>
        <authorList>
            <person name="Anantharaman K."/>
            <person name="Brown C.T."/>
            <person name="Hug L.A."/>
            <person name="Sharon I."/>
            <person name="Castelle C.J."/>
            <person name="Probst A.J."/>
            <person name="Thomas B.C."/>
            <person name="Singh A."/>
            <person name="Wilkins M.J."/>
            <person name="Karaoz U."/>
            <person name="Brodie E.L."/>
            <person name="Williams K.H."/>
            <person name="Hubbard S.S."/>
            <person name="Banfield J.F."/>
        </authorList>
    </citation>
    <scope>NUCLEOTIDE SEQUENCE [LARGE SCALE GENOMIC DNA]</scope>
</reference>
<dbReference type="AlphaFoldDB" id="A0A1G2E095"/>
<gene>
    <name evidence="2" type="ORF">A2626_01590</name>
</gene>
<dbReference type="Proteomes" id="UP000177360">
    <property type="component" value="Unassembled WGS sequence"/>
</dbReference>
<dbReference type="Gene3D" id="3.40.50.1010">
    <property type="entry name" value="5'-nuclease"/>
    <property type="match status" value="1"/>
</dbReference>